<dbReference type="PANTHER" id="PTHR33992">
    <property type="entry name" value="RIBONUCLEASE P PROTEIN COMPONENT"/>
    <property type="match status" value="1"/>
</dbReference>
<keyword evidence="2 6" id="KW-0540">Nuclease</keyword>
<comment type="catalytic activity">
    <reaction evidence="6">
        <text>Endonucleolytic cleavage of RNA, removing 5'-extranucleotides from tRNA precursor.</text>
        <dbReference type="EC" id="3.1.26.5"/>
    </reaction>
</comment>
<gene>
    <name evidence="6 8" type="primary">rnpA</name>
    <name evidence="8" type="ORF">EKO23_17895</name>
</gene>
<dbReference type="GO" id="GO:0042781">
    <property type="term" value="F:3'-tRNA processing endoribonuclease activity"/>
    <property type="evidence" value="ECO:0007669"/>
    <property type="project" value="TreeGrafter"/>
</dbReference>
<dbReference type="PANTHER" id="PTHR33992:SF1">
    <property type="entry name" value="RIBONUCLEASE P PROTEIN COMPONENT"/>
    <property type="match status" value="1"/>
</dbReference>
<dbReference type="NCBIfam" id="TIGR00188">
    <property type="entry name" value="rnpA"/>
    <property type="match status" value="1"/>
</dbReference>
<dbReference type="SUPFAM" id="SSF54211">
    <property type="entry name" value="Ribosomal protein S5 domain 2-like"/>
    <property type="match status" value="1"/>
</dbReference>
<evidence type="ECO:0000256" key="6">
    <source>
        <dbReference type="HAMAP-Rule" id="MF_00227"/>
    </source>
</evidence>
<organism evidence="8 9">
    <name type="scientific">Nocardioides guangzhouensis</name>
    <dbReference type="NCBI Taxonomy" id="2497878"/>
    <lineage>
        <taxon>Bacteria</taxon>
        <taxon>Bacillati</taxon>
        <taxon>Actinomycetota</taxon>
        <taxon>Actinomycetes</taxon>
        <taxon>Propionibacteriales</taxon>
        <taxon>Nocardioidaceae</taxon>
        <taxon>Nocardioides</taxon>
    </lineage>
</organism>
<evidence type="ECO:0000256" key="4">
    <source>
        <dbReference type="ARBA" id="ARBA00022801"/>
    </source>
</evidence>
<sequence length="111" mass="11826">MLPRAHRLTAGGDFRRATREGRRAGCTTLVVHLLVTPGTDPARVGFVVSKAVGNAVTRNRVQRRLRHLAREHLASLPGSAVLVVRALPPAAVASYAELGADLDRCLGRVSA</sequence>
<comment type="caution">
    <text evidence="8">The sequence shown here is derived from an EMBL/GenBank/DDBJ whole genome shotgun (WGS) entry which is preliminary data.</text>
</comment>
<dbReference type="GO" id="GO:0000049">
    <property type="term" value="F:tRNA binding"/>
    <property type="evidence" value="ECO:0007669"/>
    <property type="project" value="UniProtKB-UniRule"/>
</dbReference>
<dbReference type="Proteomes" id="UP000295198">
    <property type="component" value="Unassembled WGS sequence"/>
</dbReference>
<comment type="similarity">
    <text evidence="6">Belongs to the RnpA family.</text>
</comment>
<keyword evidence="9" id="KW-1185">Reference proteome</keyword>
<keyword evidence="1 6" id="KW-0819">tRNA processing</keyword>
<evidence type="ECO:0000313" key="9">
    <source>
        <dbReference type="Proteomes" id="UP000295198"/>
    </source>
</evidence>
<evidence type="ECO:0000256" key="5">
    <source>
        <dbReference type="ARBA" id="ARBA00022884"/>
    </source>
</evidence>
<keyword evidence="4 6" id="KW-0378">Hydrolase</keyword>
<evidence type="ECO:0000256" key="2">
    <source>
        <dbReference type="ARBA" id="ARBA00022722"/>
    </source>
</evidence>
<protein>
    <recommendedName>
        <fullName evidence="6 7">Ribonuclease P protein component</fullName>
        <shortName evidence="6">RNase P protein</shortName>
        <shortName evidence="6">RNaseP protein</shortName>
        <ecNumber evidence="6 7">3.1.26.5</ecNumber>
    </recommendedName>
    <alternativeName>
        <fullName evidence="6">Protein C5</fullName>
    </alternativeName>
</protein>
<dbReference type="HAMAP" id="MF_00227">
    <property type="entry name" value="RNase_P"/>
    <property type="match status" value="1"/>
</dbReference>
<evidence type="ECO:0000256" key="7">
    <source>
        <dbReference type="NCBIfam" id="TIGR00188"/>
    </source>
</evidence>
<dbReference type="AlphaFoldDB" id="A0A4Q4Z9E3"/>
<accession>A0A4Q4Z9E3</accession>
<dbReference type="InterPro" id="IPR020568">
    <property type="entry name" value="Ribosomal_Su5_D2-typ_SF"/>
</dbReference>
<reference evidence="8 9" key="1">
    <citation type="submission" date="2019-01" db="EMBL/GenBank/DDBJ databases">
        <title>Nocardioides guangzhouensis sp. nov., an actinobacterium isolated from soil.</title>
        <authorList>
            <person name="Fu Y."/>
            <person name="Cai Y."/>
            <person name="Lin Z."/>
            <person name="Chen P."/>
        </authorList>
    </citation>
    <scope>NUCLEOTIDE SEQUENCE [LARGE SCALE GENOMIC DNA]</scope>
    <source>
        <strain evidence="8 9">130</strain>
    </source>
</reference>
<evidence type="ECO:0000256" key="3">
    <source>
        <dbReference type="ARBA" id="ARBA00022759"/>
    </source>
</evidence>
<dbReference type="OrthoDB" id="196964at2"/>
<evidence type="ECO:0000313" key="8">
    <source>
        <dbReference type="EMBL" id="RYP83776.1"/>
    </source>
</evidence>
<keyword evidence="3 6" id="KW-0255">Endonuclease</keyword>
<dbReference type="InterPro" id="IPR014721">
    <property type="entry name" value="Ribsml_uS5_D2-typ_fold_subgr"/>
</dbReference>
<proteinExistence type="inferred from homology"/>
<dbReference type="GO" id="GO:0030677">
    <property type="term" value="C:ribonuclease P complex"/>
    <property type="evidence" value="ECO:0007669"/>
    <property type="project" value="TreeGrafter"/>
</dbReference>
<comment type="function">
    <text evidence="6">RNaseP catalyzes the removal of the 5'-leader sequence from pre-tRNA to produce the mature 5'-terminus. It can also cleave other RNA substrates such as 4.5S RNA. The protein component plays an auxiliary but essential role in vivo by binding to the 5'-leader sequence and broadening the substrate specificity of the ribozyme.</text>
</comment>
<dbReference type="GO" id="GO:0001682">
    <property type="term" value="P:tRNA 5'-leader removal"/>
    <property type="evidence" value="ECO:0007669"/>
    <property type="project" value="UniProtKB-UniRule"/>
</dbReference>
<dbReference type="Gene3D" id="3.30.230.10">
    <property type="match status" value="1"/>
</dbReference>
<comment type="subunit">
    <text evidence="6">Consists of a catalytic RNA component (M1 or rnpB) and a protein subunit.</text>
</comment>
<evidence type="ECO:0000256" key="1">
    <source>
        <dbReference type="ARBA" id="ARBA00022694"/>
    </source>
</evidence>
<dbReference type="EC" id="3.1.26.5" evidence="6 7"/>
<dbReference type="InterPro" id="IPR000100">
    <property type="entry name" value="RNase_P"/>
</dbReference>
<dbReference type="RefSeq" id="WP_134719493.1">
    <property type="nucleotide sequence ID" value="NZ_SDKM01000029.1"/>
</dbReference>
<dbReference type="EMBL" id="SDKM01000029">
    <property type="protein sequence ID" value="RYP83776.1"/>
    <property type="molecule type" value="Genomic_DNA"/>
</dbReference>
<keyword evidence="5 6" id="KW-0694">RNA-binding</keyword>
<name>A0A4Q4Z9E3_9ACTN</name>
<dbReference type="Pfam" id="PF00825">
    <property type="entry name" value="Ribonuclease_P"/>
    <property type="match status" value="1"/>
</dbReference>
<dbReference type="GO" id="GO:0004526">
    <property type="term" value="F:ribonuclease P activity"/>
    <property type="evidence" value="ECO:0007669"/>
    <property type="project" value="UniProtKB-UniRule"/>
</dbReference>